<dbReference type="AlphaFoldDB" id="A0A8I1E7Z6"/>
<protein>
    <submittedName>
        <fullName evidence="1">Uncharacterized protein</fullName>
    </submittedName>
</protein>
<comment type="caution">
    <text evidence="1">The sequence shown here is derived from an EMBL/GenBank/DDBJ whole genome shotgun (WGS) entry which is preliminary data.</text>
</comment>
<accession>A0A8I1E7Z6</accession>
<dbReference type="EMBL" id="JAEILH010000041">
    <property type="protein sequence ID" value="MBI6626761.1"/>
    <property type="molecule type" value="Genomic_DNA"/>
</dbReference>
<gene>
    <name evidence="1" type="ORF">YA0853_24320</name>
</gene>
<evidence type="ECO:0000313" key="1">
    <source>
        <dbReference type="EMBL" id="MBI6626761.1"/>
    </source>
</evidence>
<dbReference type="Proteomes" id="UP000645865">
    <property type="component" value="Unassembled WGS sequence"/>
</dbReference>
<evidence type="ECO:0000313" key="2">
    <source>
        <dbReference type="Proteomes" id="UP000645865"/>
    </source>
</evidence>
<organism evidence="1 2">
    <name type="scientific">Pseudomonas rhodesiae</name>
    <dbReference type="NCBI Taxonomy" id="76760"/>
    <lineage>
        <taxon>Bacteria</taxon>
        <taxon>Pseudomonadati</taxon>
        <taxon>Pseudomonadota</taxon>
        <taxon>Gammaproteobacteria</taxon>
        <taxon>Pseudomonadales</taxon>
        <taxon>Pseudomonadaceae</taxon>
        <taxon>Pseudomonas</taxon>
    </lineage>
</organism>
<dbReference type="RefSeq" id="WP_126588245.1">
    <property type="nucleotide sequence ID" value="NZ_JAEILH010000041.1"/>
</dbReference>
<sequence>MTHFRKQQTESPKYVMNIDMVLFALGRAIKTRYPLHLRETSLMKTYSAFMQRVVATAGPQTNFNITVQAVTFSLANITAEAQYPGYKCPNAPTQGC</sequence>
<reference evidence="1" key="1">
    <citation type="submission" date="2020-12" db="EMBL/GenBank/DDBJ databases">
        <title>Comparative genomic insights into the epidemiology and virulence of plant pathogenic Pseudomonads from Turkey.</title>
        <authorList>
            <person name="Dillon M."/>
            <person name="Ruiz-Bedoya T."/>
            <person name="Bendalovic-Torma C."/>
            <person name="Guttman K.M."/>
            <person name="Kwak H."/>
            <person name="Middleton M.A."/>
            <person name="Wang P.W."/>
            <person name="Horuz S."/>
            <person name="Aysan Y."/>
            <person name="Guttman D.S."/>
        </authorList>
    </citation>
    <scope>NUCLEOTIDE SEQUENCE</scope>
    <source>
        <strain evidence="1">S5_IA_3a</strain>
    </source>
</reference>
<proteinExistence type="predicted"/>
<name>A0A8I1E7Z6_9PSED</name>